<dbReference type="AlphaFoldDB" id="A0A803R7H3"/>
<evidence type="ECO:0000313" key="1">
    <source>
        <dbReference type="EnsemblPlants" id="cds.novel_model_6002_5bd9a17a"/>
    </source>
</evidence>
<name>A0A803R7H3_CANSA</name>
<reference evidence="1" key="2">
    <citation type="submission" date="2021-03" db="UniProtKB">
        <authorList>
            <consortium name="EnsemblPlants"/>
        </authorList>
    </citation>
    <scope>IDENTIFICATION</scope>
</reference>
<dbReference type="EnsemblPlants" id="novel_model_6002_5bd9a17a">
    <property type="protein sequence ID" value="cds.novel_model_6002_5bd9a17a"/>
    <property type="gene ID" value="novel_gene_3075_5bd9a17a"/>
</dbReference>
<evidence type="ECO:0000313" key="2">
    <source>
        <dbReference type="Proteomes" id="UP000596661"/>
    </source>
</evidence>
<proteinExistence type="predicted"/>
<organism evidence="1 2">
    <name type="scientific">Cannabis sativa</name>
    <name type="common">Hemp</name>
    <name type="synonym">Marijuana</name>
    <dbReference type="NCBI Taxonomy" id="3483"/>
    <lineage>
        <taxon>Eukaryota</taxon>
        <taxon>Viridiplantae</taxon>
        <taxon>Streptophyta</taxon>
        <taxon>Embryophyta</taxon>
        <taxon>Tracheophyta</taxon>
        <taxon>Spermatophyta</taxon>
        <taxon>Magnoliopsida</taxon>
        <taxon>eudicotyledons</taxon>
        <taxon>Gunneridae</taxon>
        <taxon>Pentapetalae</taxon>
        <taxon>rosids</taxon>
        <taxon>fabids</taxon>
        <taxon>Rosales</taxon>
        <taxon>Cannabaceae</taxon>
        <taxon>Cannabis</taxon>
    </lineage>
</organism>
<dbReference type="EMBL" id="UZAU01000632">
    <property type="status" value="NOT_ANNOTATED_CDS"/>
    <property type="molecule type" value="Genomic_DNA"/>
</dbReference>
<reference evidence="1" key="1">
    <citation type="submission" date="2018-11" db="EMBL/GenBank/DDBJ databases">
        <authorList>
            <person name="Grassa J C."/>
        </authorList>
    </citation>
    <scope>NUCLEOTIDE SEQUENCE [LARGE SCALE GENOMIC DNA]</scope>
</reference>
<dbReference type="Gramene" id="novel_model_6002_5bd9a17a">
    <property type="protein sequence ID" value="cds.novel_model_6002_5bd9a17a"/>
    <property type="gene ID" value="novel_gene_3075_5bd9a17a"/>
</dbReference>
<protein>
    <submittedName>
        <fullName evidence="1">Uncharacterized protein</fullName>
    </submittedName>
</protein>
<keyword evidence="2" id="KW-1185">Reference proteome</keyword>
<accession>A0A803R7H3</accession>
<sequence length="62" mass="7309">MPKMWTTKFESSSTMSIVIFNFMMDLHLVIIKFNLDSCISLINVFIQRKGDEDMYKLISLNE</sequence>
<dbReference type="Proteomes" id="UP000596661">
    <property type="component" value="Chromosome 7"/>
</dbReference>